<keyword evidence="4" id="KW-1185">Reference proteome</keyword>
<proteinExistence type="predicted"/>
<dbReference type="RefSeq" id="WP_091427533.1">
    <property type="nucleotide sequence ID" value="NZ_FOJB01000001.1"/>
</dbReference>
<dbReference type="Proteomes" id="UP000199650">
    <property type="component" value="Unassembled WGS sequence"/>
</dbReference>
<evidence type="ECO:0000313" key="3">
    <source>
        <dbReference type="EMBL" id="SEV90563.1"/>
    </source>
</evidence>
<dbReference type="OrthoDB" id="9806180at2"/>
<dbReference type="PANTHER" id="PTHR48081">
    <property type="entry name" value="AB HYDROLASE SUPERFAMILY PROTEIN C4A8.06C"/>
    <property type="match status" value="1"/>
</dbReference>
<dbReference type="InterPro" id="IPR050300">
    <property type="entry name" value="GDXG_lipolytic_enzyme"/>
</dbReference>
<dbReference type="Gene3D" id="3.40.50.1820">
    <property type="entry name" value="alpha/beta hydrolase"/>
    <property type="match status" value="1"/>
</dbReference>
<dbReference type="AlphaFoldDB" id="A0A1I0MPU8"/>
<dbReference type="Pfam" id="PF07859">
    <property type="entry name" value="Abhydrolase_3"/>
    <property type="match status" value="1"/>
</dbReference>
<evidence type="ECO:0000259" key="2">
    <source>
        <dbReference type="Pfam" id="PF07859"/>
    </source>
</evidence>
<dbReference type="InterPro" id="IPR029058">
    <property type="entry name" value="AB_hydrolase_fold"/>
</dbReference>
<keyword evidence="1" id="KW-0378">Hydrolase</keyword>
<dbReference type="GO" id="GO:0016787">
    <property type="term" value="F:hydrolase activity"/>
    <property type="evidence" value="ECO:0007669"/>
    <property type="project" value="UniProtKB-KW"/>
</dbReference>
<accession>A0A1I0MPU8</accession>
<dbReference type="InterPro" id="IPR013094">
    <property type="entry name" value="AB_hydrolase_3"/>
</dbReference>
<sequence>MDYNTLIDAETWAFIRGTEDHYPPDMISADVATQREIYNRMCRAFFTGYPEGVTARDDRVGTIPLRIYECGSHGVTLIYFHGGGFVVGGLDSHDDVCAEICVRSGVRVVSVDYRLCPEHPHPAAFQDARDATQYVALTWAGSHILAGDSAGGNLAAAVAHASRGTLHFSGQVLIYPGLGGDMMRGSYRDHAQAPMLTLDDLKFYQSMRFDRAMPQNDPTATPLADKDFTGLPPTVIFSAECDPLADDGRDYRDAILAAGGQAVWINETGLVHGYLRARHSVQRARASFDRIVAATKMLATGEWRE</sequence>
<feature type="domain" description="Alpha/beta hydrolase fold-3" evidence="2">
    <location>
        <begin position="77"/>
        <end position="275"/>
    </location>
</feature>
<dbReference type="STRING" id="1173584.SAMN05444851_0230"/>
<evidence type="ECO:0000313" key="4">
    <source>
        <dbReference type="Proteomes" id="UP000199650"/>
    </source>
</evidence>
<gene>
    <name evidence="3" type="ORF">SAMN05444851_0230</name>
</gene>
<dbReference type="SUPFAM" id="SSF53474">
    <property type="entry name" value="alpha/beta-Hydrolases"/>
    <property type="match status" value="1"/>
</dbReference>
<dbReference type="PANTHER" id="PTHR48081:SF8">
    <property type="entry name" value="ALPHA_BETA HYDROLASE FOLD-3 DOMAIN-CONTAINING PROTEIN-RELATED"/>
    <property type="match status" value="1"/>
</dbReference>
<name>A0A1I0MPU8_9RHOB</name>
<reference evidence="3 4" key="1">
    <citation type="submission" date="2016-10" db="EMBL/GenBank/DDBJ databases">
        <authorList>
            <person name="de Groot N.N."/>
        </authorList>
    </citation>
    <scope>NUCLEOTIDE SEQUENCE [LARGE SCALE GENOMIC DNA]</scope>
    <source>
        <strain evidence="3 4">DSM 29439</strain>
    </source>
</reference>
<protein>
    <submittedName>
        <fullName evidence="3">Acetyl esterase</fullName>
    </submittedName>
</protein>
<evidence type="ECO:0000256" key="1">
    <source>
        <dbReference type="ARBA" id="ARBA00022801"/>
    </source>
</evidence>
<organism evidence="3 4">
    <name type="scientific">Aliiroseovarius sediminilitoris</name>
    <dbReference type="NCBI Taxonomy" id="1173584"/>
    <lineage>
        <taxon>Bacteria</taxon>
        <taxon>Pseudomonadati</taxon>
        <taxon>Pseudomonadota</taxon>
        <taxon>Alphaproteobacteria</taxon>
        <taxon>Rhodobacterales</taxon>
        <taxon>Paracoccaceae</taxon>
        <taxon>Aliiroseovarius</taxon>
    </lineage>
</organism>
<dbReference type="EMBL" id="FOJB01000001">
    <property type="protein sequence ID" value="SEV90563.1"/>
    <property type="molecule type" value="Genomic_DNA"/>
</dbReference>